<organism evidence="3 4">
    <name type="scientific">Yarrowia lipolytica</name>
    <name type="common">Candida lipolytica</name>
    <dbReference type="NCBI Taxonomy" id="4952"/>
    <lineage>
        <taxon>Eukaryota</taxon>
        <taxon>Fungi</taxon>
        <taxon>Dikarya</taxon>
        <taxon>Ascomycota</taxon>
        <taxon>Saccharomycotina</taxon>
        <taxon>Dipodascomycetes</taxon>
        <taxon>Dipodascales</taxon>
        <taxon>Dipodascales incertae sedis</taxon>
        <taxon>Yarrowia</taxon>
    </lineage>
</organism>
<accession>A0A1D8N761</accession>
<keyword evidence="2" id="KW-0472">Membrane</keyword>
<dbReference type="InterPro" id="IPR021460">
    <property type="entry name" value="DUF3112"/>
</dbReference>
<reference evidence="3 4" key="1">
    <citation type="journal article" date="2016" name="PLoS ONE">
        <title>Sequence Assembly of Yarrowia lipolytica Strain W29/CLIB89 Shows Transposable Element Diversity.</title>
        <authorList>
            <person name="Magnan C."/>
            <person name="Yu J."/>
            <person name="Chang I."/>
            <person name="Jahn E."/>
            <person name="Kanomata Y."/>
            <person name="Wu J."/>
            <person name="Zeller M."/>
            <person name="Oakes M."/>
            <person name="Baldi P."/>
            <person name="Sandmeyer S."/>
        </authorList>
    </citation>
    <scope>NUCLEOTIDE SEQUENCE [LARGE SCALE GENOMIC DNA]</scope>
    <source>
        <strain evidence="4">CLIB89(W29)</strain>
    </source>
</reference>
<dbReference type="OMA" id="IDLRFYR"/>
<feature type="transmembrane region" description="Helical" evidence="2">
    <location>
        <begin position="328"/>
        <end position="352"/>
    </location>
</feature>
<feature type="transmembrane region" description="Helical" evidence="2">
    <location>
        <begin position="214"/>
        <end position="239"/>
    </location>
</feature>
<gene>
    <name evidence="3" type="ORF">YALI1_B12375g</name>
</gene>
<evidence type="ECO:0000256" key="1">
    <source>
        <dbReference type="SAM" id="MobiDB-lite"/>
    </source>
</evidence>
<feature type="transmembrane region" description="Helical" evidence="2">
    <location>
        <begin position="372"/>
        <end position="392"/>
    </location>
</feature>
<dbReference type="VEuPathDB" id="FungiDB:YALI0_B09251g"/>
<dbReference type="EMBL" id="CP017554">
    <property type="protein sequence ID" value="AOW01452.1"/>
    <property type="molecule type" value="Genomic_DNA"/>
</dbReference>
<dbReference type="RefSeq" id="XP_500673.3">
    <property type="nucleotide sequence ID" value="XM_500673.3"/>
</dbReference>
<protein>
    <submittedName>
        <fullName evidence="3">Uncharacterized protein</fullName>
    </submittedName>
</protein>
<feature type="transmembrane region" description="Helical" evidence="2">
    <location>
        <begin position="132"/>
        <end position="155"/>
    </location>
</feature>
<dbReference type="Pfam" id="PF11309">
    <property type="entry name" value="DUF3112"/>
    <property type="match status" value="1"/>
</dbReference>
<feature type="transmembrane region" description="Helical" evidence="2">
    <location>
        <begin position="99"/>
        <end position="120"/>
    </location>
</feature>
<dbReference type="PANTHER" id="PTHR35184:SF1">
    <property type="entry name" value="INTEGRAL MEMBRANE PROTEIN"/>
    <property type="match status" value="1"/>
</dbReference>
<evidence type="ECO:0000313" key="4">
    <source>
        <dbReference type="Proteomes" id="UP000182444"/>
    </source>
</evidence>
<dbReference type="VEuPathDB" id="FungiDB:YALI1_B12375g"/>
<keyword evidence="2" id="KW-1133">Transmembrane helix</keyword>
<sequence>MVIPDISYQDGILAALPIPKGAATGTGLRPLLKMVTELLGNIRIGQYLIDMVIGSQMAIFGGVPNPDQDRAPCILFIVLHCVFCVCNGLIFLYNLYHRHLFLLTGCNACYNLVCAIGFGLRLKWCDYTIQYLVAVFSVCLPIGTSFYLNFCNTVLGHRVFTKRHPETGNSSWFHVVMTVFYCLIIGVVVGAILGQALPYLYFMGPKHYQMCRNVAKAMGIICILWALGGLAMVLAAYIIPVGAVGHEFPGFKAKRAKNLRQTTSPFWITSFGIFYYPEKPKYKTFTKRSLEEDERHGASNNNTLFARFVDSERRNPVRVISDLNNNPTVCALLICFTSCVLTTITVCRTVSLFTDEFFKVRQVGNSPVFQNYTLYATFGALECIVNALFLLFRIDLRFYIPDREDFWDWLDKYPLFRSGKLGHIYDKSKEIDAVGLAHNVHQPQDLSSSAEKTRQSIDSLSSHNSSGGRRSTS</sequence>
<feature type="transmembrane region" description="Helical" evidence="2">
    <location>
        <begin position="73"/>
        <end position="93"/>
    </location>
</feature>
<dbReference type="eggNOG" id="ENOG502S0ZE">
    <property type="taxonomic scope" value="Eukaryota"/>
</dbReference>
<evidence type="ECO:0000256" key="2">
    <source>
        <dbReference type="SAM" id="Phobius"/>
    </source>
</evidence>
<dbReference type="KEGG" id="yli:2907500"/>
<feature type="transmembrane region" description="Helical" evidence="2">
    <location>
        <begin position="175"/>
        <end position="202"/>
    </location>
</feature>
<feature type="region of interest" description="Disordered" evidence="1">
    <location>
        <begin position="442"/>
        <end position="473"/>
    </location>
</feature>
<dbReference type="Proteomes" id="UP000182444">
    <property type="component" value="Chromosome 1B"/>
</dbReference>
<keyword evidence="2" id="KW-0812">Transmembrane</keyword>
<dbReference type="GeneID" id="2907500"/>
<dbReference type="PANTHER" id="PTHR35184">
    <property type="entry name" value="YALI0C10208P"/>
    <property type="match status" value="1"/>
</dbReference>
<dbReference type="AlphaFoldDB" id="A0A1D8N761"/>
<feature type="transmembrane region" description="Helical" evidence="2">
    <location>
        <begin position="44"/>
        <end position="61"/>
    </location>
</feature>
<name>A0A1D8N761_YARLL</name>
<evidence type="ECO:0000313" key="3">
    <source>
        <dbReference type="EMBL" id="AOW01452.1"/>
    </source>
</evidence>
<proteinExistence type="predicted"/>